<dbReference type="InterPro" id="IPR014284">
    <property type="entry name" value="RNA_pol_sigma-70_dom"/>
</dbReference>
<dbReference type="InterPro" id="IPR039425">
    <property type="entry name" value="RNA_pol_sigma-70-like"/>
</dbReference>
<dbReference type="InterPro" id="IPR013324">
    <property type="entry name" value="RNA_pol_sigma_r3/r4-like"/>
</dbReference>
<evidence type="ECO:0000313" key="9">
    <source>
        <dbReference type="EMBL" id="ALO65901.1"/>
    </source>
</evidence>
<proteinExistence type="inferred from homology"/>
<dbReference type="AlphaFoldDB" id="A0A0S2LWP5"/>
<name>A0A0S2LWP5_9MICC</name>
<dbReference type="NCBIfam" id="TIGR02937">
    <property type="entry name" value="sigma70-ECF"/>
    <property type="match status" value="1"/>
</dbReference>
<feature type="compositionally biased region" description="Low complexity" evidence="6">
    <location>
        <begin position="452"/>
        <end position="464"/>
    </location>
</feature>
<evidence type="ECO:0000259" key="8">
    <source>
        <dbReference type="Pfam" id="PF13490"/>
    </source>
</evidence>
<dbReference type="Proteomes" id="UP000059574">
    <property type="component" value="Chromosome"/>
</dbReference>
<dbReference type="EMBL" id="CP013200">
    <property type="protein sequence ID" value="ALO65901.1"/>
    <property type="molecule type" value="Genomic_DNA"/>
</dbReference>
<evidence type="ECO:0000256" key="3">
    <source>
        <dbReference type="ARBA" id="ARBA00023082"/>
    </source>
</evidence>
<feature type="compositionally biased region" description="Pro residues" evidence="6">
    <location>
        <begin position="465"/>
        <end position="504"/>
    </location>
</feature>
<comment type="similarity">
    <text evidence="1">Belongs to the sigma-70 factor family. ECF subfamily.</text>
</comment>
<dbReference type="InterPro" id="IPR007627">
    <property type="entry name" value="RNA_pol_sigma70_r2"/>
</dbReference>
<evidence type="ECO:0000256" key="1">
    <source>
        <dbReference type="ARBA" id="ARBA00010641"/>
    </source>
</evidence>
<dbReference type="GO" id="GO:0003677">
    <property type="term" value="F:DNA binding"/>
    <property type="evidence" value="ECO:0007669"/>
    <property type="project" value="UniProtKB-KW"/>
</dbReference>
<dbReference type="InterPro" id="IPR013325">
    <property type="entry name" value="RNA_pol_sigma_r2"/>
</dbReference>
<keyword evidence="2" id="KW-0805">Transcription regulation</keyword>
<evidence type="ECO:0000256" key="5">
    <source>
        <dbReference type="ARBA" id="ARBA00023163"/>
    </source>
</evidence>
<keyword evidence="4" id="KW-0238">DNA-binding</keyword>
<reference evidence="9 10" key="2">
    <citation type="journal article" date="2016" name="J. Biotechnol.">
        <title>Complete genome sequence of Arthrobacter alpinus ERGS4:06, a yellow pigmented bacterium tolerant to cold and radiations isolated from Sikkim Himalaya.</title>
        <authorList>
            <person name="Kumar R."/>
            <person name="Singh D."/>
            <person name="Swarnkar M.K."/>
            <person name="Singh A.K."/>
            <person name="Kumar S."/>
        </authorList>
    </citation>
    <scope>NUCLEOTIDE SEQUENCE [LARGE SCALE GENOMIC DNA]</scope>
    <source>
        <strain evidence="9 10">ERGS4:06</strain>
    </source>
</reference>
<feature type="region of interest" description="Disordered" evidence="6">
    <location>
        <begin position="349"/>
        <end position="373"/>
    </location>
</feature>
<dbReference type="GO" id="GO:0016987">
    <property type="term" value="F:sigma factor activity"/>
    <property type="evidence" value="ECO:0007669"/>
    <property type="project" value="UniProtKB-KW"/>
</dbReference>
<dbReference type="RefSeq" id="WP_062286530.1">
    <property type="nucleotide sequence ID" value="NZ_CP013200.1"/>
</dbReference>
<dbReference type="PRINTS" id="PR01217">
    <property type="entry name" value="PRICHEXTENSN"/>
</dbReference>
<dbReference type="Gene3D" id="1.10.10.10">
    <property type="entry name" value="Winged helix-like DNA-binding domain superfamily/Winged helix DNA-binding domain"/>
    <property type="match status" value="1"/>
</dbReference>
<evidence type="ECO:0000313" key="10">
    <source>
        <dbReference type="Proteomes" id="UP000059574"/>
    </source>
</evidence>
<organism evidence="9 10">
    <name type="scientific">Arthrobacter alpinus</name>
    <dbReference type="NCBI Taxonomy" id="656366"/>
    <lineage>
        <taxon>Bacteria</taxon>
        <taxon>Bacillati</taxon>
        <taxon>Actinomycetota</taxon>
        <taxon>Actinomycetes</taxon>
        <taxon>Micrococcales</taxon>
        <taxon>Micrococcaceae</taxon>
        <taxon>Arthrobacter</taxon>
    </lineage>
</organism>
<dbReference type="InterPro" id="IPR036388">
    <property type="entry name" value="WH-like_DNA-bd_sf"/>
</dbReference>
<feature type="domain" description="RNA polymerase sigma-70 region 2" evidence="7">
    <location>
        <begin position="37"/>
        <end position="96"/>
    </location>
</feature>
<dbReference type="Gene3D" id="1.10.1740.10">
    <property type="match status" value="1"/>
</dbReference>
<dbReference type="PANTHER" id="PTHR43133:SF8">
    <property type="entry name" value="RNA POLYMERASE SIGMA FACTOR HI_1459-RELATED"/>
    <property type="match status" value="1"/>
</dbReference>
<dbReference type="OrthoDB" id="4990598at2"/>
<keyword evidence="5" id="KW-0804">Transcription</keyword>
<dbReference type="Pfam" id="PF04542">
    <property type="entry name" value="Sigma70_r2"/>
    <property type="match status" value="1"/>
</dbReference>
<keyword evidence="3" id="KW-0731">Sigma factor</keyword>
<gene>
    <name evidence="9" type="ORF">AS189_04605</name>
</gene>
<feature type="compositionally biased region" description="Low complexity" evidence="6">
    <location>
        <begin position="349"/>
        <end position="362"/>
    </location>
</feature>
<dbReference type="InterPro" id="IPR041916">
    <property type="entry name" value="Anti_sigma_zinc_sf"/>
</dbReference>
<dbReference type="Gene3D" id="1.10.10.1320">
    <property type="entry name" value="Anti-sigma factor, zinc-finger domain"/>
    <property type="match status" value="1"/>
</dbReference>
<dbReference type="SUPFAM" id="SSF88946">
    <property type="entry name" value="Sigma2 domain of RNA polymerase sigma factors"/>
    <property type="match status" value="1"/>
</dbReference>
<evidence type="ECO:0000256" key="4">
    <source>
        <dbReference type="ARBA" id="ARBA00023125"/>
    </source>
</evidence>
<feature type="compositionally biased region" description="Low complexity" evidence="6">
    <location>
        <begin position="505"/>
        <end position="519"/>
    </location>
</feature>
<evidence type="ECO:0008006" key="11">
    <source>
        <dbReference type="Google" id="ProtNLM"/>
    </source>
</evidence>
<dbReference type="InterPro" id="IPR027383">
    <property type="entry name" value="Znf_put"/>
</dbReference>
<accession>A0A0S2LWP5</accession>
<protein>
    <recommendedName>
        <fullName evidence="11">RNA polymerase sigma factor, sigma-70 family</fullName>
    </recommendedName>
</protein>
<dbReference type="PANTHER" id="PTHR43133">
    <property type="entry name" value="RNA POLYMERASE ECF-TYPE SIGMA FACTO"/>
    <property type="match status" value="1"/>
</dbReference>
<reference evidence="10" key="1">
    <citation type="submission" date="2015-11" db="EMBL/GenBank/DDBJ databases">
        <authorList>
            <person name="Kumar R."/>
            <person name="Singh D."/>
            <person name="Swarnkar M.K."/>
            <person name="Singh A.K."/>
            <person name="Kumar S."/>
        </authorList>
    </citation>
    <scope>NUCLEOTIDE SEQUENCE [LARGE SCALE GENOMIC DNA]</scope>
    <source>
        <strain evidence="10">ERGS4:06</strain>
    </source>
</reference>
<sequence>MAEKNIGVVEDAADTPDSDEQLIRQLRDGNTQAYAGLYERHVAAARATANRHASNSSDVADLVAEAFANVLDAIQSGNGPTVFFRAYLLTTLRRLASVKRAADGKQVAVDDLETAIAAEPGSDPAVAAFEKDVVSRSFKDLPERWQAVLWYTEVDGLAPAEISPMLGITPNAVAALAVRAREGLKQAYLQNHVSAAPGSCADYANNLGAYARGGLTPRRKAKLELHLQGCLRCSEMLLHVEDVGVGMRTIIFPAVVGMVFVGSKTSVGAALGAVPLLAESAPAGGLGGGGLGGAGATTLGSAGLSTVVAASVVGIALVGAVVASAVGLPNFQMRGAAVESHQIASAFTAPAAQTQRPPAGTASPHAGQPVAAATPVAPNDHAELFISTVPPDPDRPLVAPDGLRWVLLPMEPTPVQSTQWATAAPSVTEHPAPEPTATVTLPTPTPMPAPTPSATALPSNQPSNVPTPTPVPTQEPTPAPTQEPTPVPTPAPTQEPTPTPPTSAPAPTTTTEPTATATPDAGANFSIRGSLLSQTAMETLLQLEISSSGAGLAGPQVSFSVPYLWRGIPIEVTPPAGWSCADTSTTLSAGANCTAAHWAGTVGTFMVSVPTPGILPGYPMKISVSASGAESFNGWIWFK</sequence>
<dbReference type="GO" id="GO:0006352">
    <property type="term" value="P:DNA-templated transcription initiation"/>
    <property type="evidence" value="ECO:0007669"/>
    <property type="project" value="InterPro"/>
</dbReference>
<dbReference type="SUPFAM" id="SSF88659">
    <property type="entry name" value="Sigma3 and sigma4 domains of RNA polymerase sigma factors"/>
    <property type="match status" value="1"/>
</dbReference>
<feature type="domain" description="Putative zinc-finger" evidence="8">
    <location>
        <begin position="200"/>
        <end position="233"/>
    </location>
</feature>
<evidence type="ECO:0000259" key="7">
    <source>
        <dbReference type="Pfam" id="PF04542"/>
    </source>
</evidence>
<dbReference type="Pfam" id="PF13490">
    <property type="entry name" value="zf-HC2"/>
    <property type="match status" value="1"/>
</dbReference>
<evidence type="ECO:0000256" key="6">
    <source>
        <dbReference type="SAM" id="MobiDB-lite"/>
    </source>
</evidence>
<feature type="region of interest" description="Disordered" evidence="6">
    <location>
        <begin position="417"/>
        <end position="523"/>
    </location>
</feature>
<evidence type="ECO:0000256" key="2">
    <source>
        <dbReference type="ARBA" id="ARBA00023015"/>
    </source>
</evidence>